<dbReference type="EnsemblMetazoa" id="ACOM035591-RA">
    <property type="protein sequence ID" value="ACOM035591-PA.1"/>
    <property type="gene ID" value="ACOM035591"/>
</dbReference>
<dbReference type="Proteomes" id="UP000075882">
    <property type="component" value="Unassembled WGS sequence"/>
</dbReference>
<name>A0A8W7PPS9_ANOCL</name>
<sequence>MYSTFWGAPGHLTGLFGKVNTALPVRKFFSACCNPTATSKYSYSIVSPPLVWTVLLSGSNFAAESLIHVASAGSTLFIGRKLSSSFLMPPPIRQARKDIVPPTANHRPQPAVPSRPIRCVIVGQFKFAVKTVAAKGEKQQRRQHA</sequence>
<reference evidence="1" key="1">
    <citation type="submission" date="2022-08" db="UniProtKB">
        <authorList>
            <consortium name="EnsemblMetazoa"/>
        </authorList>
    </citation>
    <scope>IDENTIFICATION</scope>
</reference>
<accession>A0A8W7PPS9</accession>
<organism evidence="1">
    <name type="scientific">Anopheles coluzzii</name>
    <name type="common">African malaria mosquito</name>
    <dbReference type="NCBI Taxonomy" id="1518534"/>
    <lineage>
        <taxon>Eukaryota</taxon>
        <taxon>Metazoa</taxon>
        <taxon>Ecdysozoa</taxon>
        <taxon>Arthropoda</taxon>
        <taxon>Hexapoda</taxon>
        <taxon>Insecta</taxon>
        <taxon>Pterygota</taxon>
        <taxon>Neoptera</taxon>
        <taxon>Endopterygota</taxon>
        <taxon>Diptera</taxon>
        <taxon>Nematocera</taxon>
        <taxon>Culicoidea</taxon>
        <taxon>Culicidae</taxon>
        <taxon>Anophelinae</taxon>
        <taxon>Anopheles</taxon>
    </lineage>
</organism>
<dbReference type="AlphaFoldDB" id="A0A8W7PPS9"/>
<evidence type="ECO:0000313" key="1">
    <source>
        <dbReference type="EnsemblMetazoa" id="ACOM035591-PA.1"/>
    </source>
</evidence>
<protein>
    <submittedName>
        <fullName evidence="1">Uncharacterized protein</fullName>
    </submittedName>
</protein>
<proteinExistence type="predicted"/>